<dbReference type="AlphaFoldDB" id="A0ABD2P642"/>
<evidence type="ECO:0000313" key="1">
    <source>
        <dbReference type="EMBL" id="KAL3286474.1"/>
    </source>
</evidence>
<dbReference type="Proteomes" id="UP001516400">
    <property type="component" value="Unassembled WGS sequence"/>
</dbReference>
<dbReference type="EMBL" id="JABFTP020000185">
    <property type="protein sequence ID" value="KAL3286474.1"/>
    <property type="molecule type" value="Genomic_DNA"/>
</dbReference>
<keyword evidence="2" id="KW-1185">Reference proteome</keyword>
<reference evidence="1 2" key="1">
    <citation type="journal article" date="2021" name="BMC Biol.">
        <title>Horizontally acquired antibacterial genes associated with adaptive radiation of ladybird beetles.</title>
        <authorList>
            <person name="Li H.S."/>
            <person name="Tang X.F."/>
            <person name="Huang Y.H."/>
            <person name="Xu Z.Y."/>
            <person name="Chen M.L."/>
            <person name="Du X.Y."/>
            <person name="Qiu B.Y."/>
            <person name="Chen P.T."/>
            <person name="Zhang W."/>
            <person name="Slipinski A."/>
            <person name="Escalona H.E."/>
            <person name="Waterhouse R.M."/>
            <person name="Zwick A."/>
            <person name="Pang H."/>
        </authorList>
    </citation>
    <scope>NUCLEOTIDE SEQUENCE [LARGE SCALE GENOMIC DNA]</scope>
    <source>
        <strain evidence="1">SYSU2018</strain>
    </source>
</reference>
<proteinExistence type="predicted"/>
<comment type="caution">
    <text evidence="1">The sequence shown here is derived from an EMBL/GenBank/DDBJ whole genome shotgun (WGS) entry which is preliminary data.</text>
</comment>
<evidence type="ECO:0000313" key="2">
    <source>
        <dbReference type="Proteomes" id="UP001516400"/>
    </source>
</evidence>
<name>A0ABD2P642_9CUCU</name>
<sequence>MIKNRFRNIVKSVKSGFVRRKPVRENNKKRISLEKLKDPKVKVKVSEMIENMLEPIDKTAEFHIDNVWNNFKNSINDILQMNLKRKDQQKNRDG</sequence>
<accession>A0ABD2P642</accession>
<gene>
    <name evidence="1" type="ORF">HHI36_000980</name>
</gene>
<organism evidence="1 2">
    <name type="scientific">Cryptolaemus montrouzieri</name>
    <dbReference type="NCBI Taxonomy" id="559131"/>
    <lineage>
        <taxon>Eukaryota</taxon>
        <taxon>Metazoa</taxon>
        <taxon>Ecdysozoa</taxon>
        <taxon>Arthropoda</taxon>
        <taxon>Hexapoda</taxon>
        <taxon>Insecta</taxon>
        <taxon>Pterygota</taxon>
        <taxon>Neoptera</taxon>
        <taxon>Endopterygota</taxon>
        <taxon>Coleoptera</taxon>
        <taxon>Polyphaga</taxon>
        <taxon>Cucujiformia</taxon>
        <taxon>Coccinelloidea</taxon>
        <taxon>Coccinellidae</taxon>
        <taxon>Scymninae</taxon>
        <taxon>Scymnini</taxon>
        <taxon>Cryptolaemus</taxon>
    </lineage>
</organism>
<protein>
    <submittedName>
        <fullName evidence="1">Uncharacterized protein</fullName>
    </submittedName>
</protein>